<dbReference type="Pfam" id="PF11277">
    <property type="entry name" value="Med24_N"/>
    <property type="match status" value="2"/>
</dbReference>
<name>A0A6B0RSR0_9CETA</name>
<evidence type="ECO:0000313" key="10">
    <source>
        <dbReference type="Proteomes" id="UP000322234"/>
    </source>
</evidence>
<evidence type="ECO:0000256" key="1">
    <source>
        <dbReference type="ARBA" id="ARBA00004123"/>
    </source>
</evidence>
<dbReference type="Proteomes" id="UP000322234">
    <property type="component" value="Unassembled WGS sequence"/>
</dbReference>
<evidence type="ECO:0000256" key="6">
    <source>
        <dbReference type="ARBA" id="ARBA00023163"/>
    </source>
</evidence>
<evidence type="ECO:0000256" key="3">
    <source>
        <dbReference type="ARBA" id="ARBA00019693"/>
    </source>
</evidence>
<keyword evidence="6" id="KW-0804">Transcription</keyword>
<comment type="similarity">
    <text evidence="2">Belongs to the Mediator complex subunit 24 family.</text>
</comment>
<dbReference type="PANTHER" id="PTHR12898:SF1">
    <property type="entry name" value="MEDIATOR OF RNA POLYMERASE II TRANSCRIPTION SUBUNIT 24"/>
    <property type="match status" value="1"/>
</dbReference>
<dbReference type="GO" id="GO:0060261">
    <property type="term" value="P:positive regulation of transcription initiation by RNA polymerase II"/>
    <property type="evidence" value="ECO:0007669"/>
    <property type="project" value="TreeGrafter"/>
</dbReference>
<evidence type="ECO:0000256" key="8">
    <source>
        <dbReference type="ARBA" id="ARBA00031960"/>
    </source>
</evidence>
<evidence type="ECO:0000256" key="2">
    <source>
        <dbReference type="ARBA" id="ARBA00007864"/>
    </source>
</evidence>
<keyword evidence="7" id="KW-0539">Nucleus</keyword>
<keyword evidence="5" id="KW-0010">Activator</keyword>
<comment type="caution">
    <text evidence="9">The sequence shown here is derived from an EMBL/GenBank/DDBJ whole genome shotgun (WGS) entry which is preliminary data.</text>
</comment>
<gene>
    <name evidence="9" type="ORF">E5288_WYG003613</name>
</gene>
<organism evidence="9 10">
    <name type="scientific">Bos mutus</name>
    <name type="common">wild yak</name>
    <dbReference type="NCBI Taxonomy" id="72004"/>
    <lineage>
        <taxon>Eukaryota</taxon>
        <taxon>Metazoa</taxon>
        <taxon>Chordata</taxon>
        <taxon>Craniata</taxon>
        <taxon>Vertebrata</taxon>
        <taxon>Euteleostomi</taxon>
        <taxon>Mammalia</taxon>
        <taxon>Eutheria</taxon>
        <taxon>Laurasiatheria</taxon>
        <taxon>Artiodactyla</taxon>
        <taxon>Ruminantia</taxon>
        <taxon>Pecora</taxon>
        <taxon>Bovidae</taxon>
        <taxon>Bovinae</taxon>
        <taxon>Bos</taxon>
    </lineage>
</organism>
<keyword evidence="4" id="KW-0805">Transcription regulation</keyword>
<reference evidence="9" key="1">
    <citation type="submission" date="2019-10" db="EMBL/GenBank/DDBJ databases">
        <title>The sequence and de novo assembly of the wild yak genome.</title>
        <authorList>
            <person name="Liu Y."/>
        </authorList>
    </citation>
    <scope>NUCLEOTIDE SEQUENCE [LARGE SCALE GENOMIC DNA]</scope>
    <source>
        <strain evidence="9">WY2019</strain>
    </source>
</reference>
<dbReference type="AlphaFoldDB" id="A0A6B0RSR0"/>
<evidence type="ECO:0000313" key="9">
    <source>
        <dbReference type="EMBL" id="MXQ93118.1"/>
    </source>
</evidence>
<keyword evidence="10" id="KW-1185">Reference proteome</keyword>
<comment type="subcellular location">
    <subcellularLocation>
        <location evidence="1">Nucleus</location>
    </subcellularLocation>
</comment>
<evidence type="ECO:0000256" key="5">
    <source>
        <dbReference type="ARBA" id="ARBA00023159"/>
    </source>
</evidence>
<protein>
    <recommendedName>
        <fullName evidence="3">Mediator of RNA polymerase II transcription subunit 24</fullName>
    </recommendedName>
    <alternativeName>
        <fullName evidence="8">Mediator complex subunit 24</fullName>
    </alternativeName>
</protein>
<sequence>MARNEALLEQAMIGPSPNPLILSYLKYAISSQMVSYSSVLTAISKFDDFSRDLCVQALLDIMDMFCDRLSKGGPGTLGNMGVGRISAFGAETDFASFPGSCHGKAEECIGLCRALLSALHWLLRCTAASAERLREGLEAGTPAAGEKQLAMCLQRLEKTLSSTKNRALLHIAKLEEACMSLVP</sequence>
<dbReference type="EMBL" id="VBQZ03000091">
    <property type="protein sequence ID" value="MXQ93118.1"/>
    <property type="molecule type" value="Genomic_DNA"/>
</dbReference>
<proteinExistence type="inferred from homology"/>
<evidence type="ECO:0000256" key="4">
    <source>
        <dbReference type="ARBA" id="ARBA00023015"/>
    </source>
</evidence>
<evidence type="ECO:0000256" key="7">
    <source>
        <dbReference type="ARBA" id="ARBA00023242"/>
    </source>
</evidence>
<dbReference type="GO" id="GO:0016592">
    <property type="term" value="C:mediator complex"/>
    <property type="evidence" value="ECO:0007669"/>
    <property type="project" value="InterPro"/>
</dbReference>
<dbReference type="InterPro" id="IPR021429">
    <property type="entry name" value="Mediator_Med24"/>
</dbReference>
<accession>A0A6B0RSR0</accession>
<dbReference type="PANTHER" id="PTHR12898">
    <property type="entry name" value="MEDIATOR OF RNA POLYMERASE II TRANSCRIPTION SUBUNIT 24"/>
    <property type="match status" value="1"/>
</dbReference>
<dbReference type="GO" id="GO:0003712">
    <property type="term" value="F:transcription coregulator activity"/>
    <property type="evidence" value="ECO:0007669"/>
    <property type="project" value="TreeGrafter"/>
</dbReference>